<reference evidence="8" key="1">
    <citation type="submission" date="2024-04" db="EMBL/GenBank/DDBJ databases">
        <title>Salinicola lusitanus LLJ914,a marine bacterium isolated from the Okinawa Trough.</title>
        <authorList>
            <person name="Li J."/>
        </authorList>
    </citation>
    <scope>NUCLEOTIDE SEQUENCE [LARGE SCALE GENOMIC DNA]</scope>
</reference>
<dbReference type="AlphaFoldDB" id="A0AAW0PHA6"/>
<dbReference type="GO" id="GO:0004984">
    <property type="term" value="F:olfactory receptor activity"/>
    <property type="evidence" value="ECO:0007669"/>
    <property type="project" value="TreeGrafter"/>
</dbReference>
<dbReference type="InterPro" id="IPR017452">
    <property type="entry name" value="GPCR_Rhodpsn_7TM"/>
</dbReference>
<evidence type="ECO:0000256" key="3">
    <source>
        <dbReference type="ARBA" id="ARBA00022989"/>
    </source>
</evidence>
<feature type="transmembrane region" description="Helical" evidence="5">
    <location>
        <begin position="57"/>
        <end position="77"/>
    </location>
</feature>
<protein>
    <recommendedName>
        <fullName evidence="6">G-protein coupled receptors family 1 profile domain-containing protein</fullName>
    </recommendedName>
</protein>
<dbReference type="PANTHER" id="PTHR26451:SF866">
    <property type="entry name" value="ODORANT RECEPTOR-RELATED"/>
    <property type="match status" value="1"/>
</dbReference>
<dbReference type="PROSITE" id="PS50262">
    <property type="entry name" value="G_PROTEIN_RECEP_F1_2"/>
    <property type="match status" value="1"/>
</dbReference>
<keyword evidence="2 5" id="KW-0812">Transmembrane</keyword>
<proteinExistence type="predicted"/>
<comment type="subcellular location">
    <subcellularLocation>
        <location evidence="1">Membrane</location>
    </subcellularLocation>
</comment>
<feature type="transmembrane region" description="Helical" evidence="5">
    <location>
        <begin position="264"/>
        <end position="283"/>
    </location>
</feature>
<dbReference type="Proteomes" id="UP001460270">
    <property type="component" value="Unassembled WGS sequence"/>
</dbReference>
<keyword evidence="8" id="KW-1185">Reference proteome</keyword>
<feature type="domain" description="G-protein coupled receptors family 1 profile" evidence="6">
    <location>
        <begin position="26"/>
        <end position="288"/>
    </location>
</feature>
<dbReference type="CDD" id="cd00637">
    <property type="entry name" value="7tm_classA_rhodopsin-like"/>
    <property type="match status" value="1"/>
</dbReference>
<evidence type="ECO:0000256" key="5">
    <source>
        <dbReference type="SAM" id="Phobius"/>
    </source>
</evidence>
<dbReference type="Pfam" id="PF00001">
    <property type="entry name" value="7tm_1"/>
    <property type="match status" value="1"/>
</dbReference>
<dbReference type="PRINTS" id="PR00237">
    <property type="entry name" value="GPCRRHODOPSN"/>
</dbReference>
<evidence type="ECO:0000259" key="6">
    <source>
        <dbReference type="PROSITE" id="PS50262"/>
    </source>
</evidence>
<dbReference type="FunFam" id="1.20.1070.10:FF:000096">
    <property type="entry name" value="Odorant receptor 131-2"/>
    <property type="match status" value="1"/>
</dbReference>
<accession>A0AAW0PHA6</accession>
<name>A0AAW0PHA6_9GOBI</name>
<feature type="transmembrane region" description="Helical" evidence="5">
    <location>
        <begin position="233"/>
        <end position="252"/>
    </location>
</feature>
<dbReference type="GO" id="GO:0004930">
    <property type="term" value="F:G protein-coupled receptor activity"/>
    <property type="evidence" value="ECO:0007669"/>
    <property type="project" value="InterPro"/>
</dbReference>
<dbReference type="GO" id="GO:0016020">
    <property type="term" value="C:membrane"/>
    <property type="evidence" value="ECO:0007669"/>
    <property type="project" value="UniProtKB-SubCell"/>
</dbReference>
<gene>
    <name evidence="7" type="ORF">WMY93_007655</name>
</gene>
<feature type="transmembrane region" description="Helical" evidence="5">
    <location>
        <begin position="136"/>
        <end position="159"/>
    </location>
</feature>
<evidence type="ECO:0000256" key="4">
    <source>
        <dbReference type="ARBA" id="ARBA00023136"/>
    </source>
</evidence>
<evidence type="ECO:0000313" key="7">
    <source>
        <dbReference type="EMBL" id="KAK7925345.1"/>
    </source>
</evidence>
<organism evidence="7 8">
    <name type="scientific">Mugilogobius chulae</name>
    <name type="common">yellowstripe goby</name>
    <dbReference type="NCBI Taxonomy" id="88201"/>
    <lineage>
        <taxon>Eukaryota</taxon>
        <taxon>Metazoa</taxon>
        <taxon>Chordata</taxon>
        <taxon>Craniata</taxon>
        <taxon>Vertebrata</taxon>
        <taxon>Euteleostomi</taxon>
        <taxon>Actinopterygii</taxon>
        <taxon>Neopterygii</taxon>
        <taxon>Teleostei</taxon>
        <taxon>Neoteleostei</taxon>
        <taxon>Acanthomorphata</taxon>
        <taxon>Gobiaria</taxon>
        <taxon>Gobiiformes</taxon>
        <taxon>Gobioidei</taxon>
        <taxon>Gobiidae</taxon>
        <taxon>Gobionellinae</taxon>
        <taxon>Mugilogobius</taxon>
    </lineage>
</organism>
<keyword evidence="3 5" id="KW-1133">Transmembrane helix</keyword>
<evidence type="ECO:0000313" key="8">
    <source>
        <dbReference type="Proteomes" id="UP001460270"/>
    </source>
</evidence>
<dbReference type="InterPro" id="IPR052921">
    <property type="entry name" value="GPCR1_Superfamily_Member"/>
</dbReference>
<dbReference type="Gene3D" id="1.20.1070.10">
    <property type="entry name" value="Rhodopsin 7-helix transmembrane proteins"/>
    <property type="match status" value="1"/>
</dbReference>
<feature type="transmembrane region" description="Helical" evidence="5">
    <location>
        <begin position="192"/>
        <end position="221"/>
    </location>
</feature>
<dbReference type="PANTHER" id="PTHR26451">
    <property type="entry name" value="G_PROTEIN_RECEP_F1_2 DOMAIN-CONTAINING PROTEIN"/>
    <property type="match status" value="1"/>
</dbReference>
<keyword evidence="4 5" id="KW-0472">Membrane</keyword>
<dbReference type="SUPFAM" id="SSF81321">
    <property type="entry name" value="Family A G protein-coupled receptor-like"/>
    <property type="match status" value="1"/>
</dbReference>
<evidence type="ECO:0000256" key="1">
    <source>
        <dbReference type="ARBA" id="ARBA00004370"/>
    </source>
</evidence>
<comment type="caution">
    <text evidence="7">The sequence shown here is derived from an EMBL/GenBank/DDBJ whole genome shotgun (WGS) entry which is preliminary data.</text>
</comment>
<evidence type="ECO:0000256" key="2">
    <source>
        <dbReference type="ARBA" id="ARBA00022692"/>
    </source>
</evidence>
<dbReference type="EMBL" id="JBBPFD010000005">
    <property type="protein sequence ID" value="KAK7925345.1"/>
    <property type="molecule type" value="Genomic_DNA"/>
</dbReference>
<sequence length="342" mass="38550">MATVQKYCPRTCQPKHFHINGQASFFSLMATLFSIIHHQLDTSKMKSRPVFVETPRYMLLLNLVVADSIVLFMGQFMYMLTTFYVFVSYPLCGFMIMISYMSSQISPLTLTIMSIERYIAVCFPFRHSSIVTMRKTVFAILSVWGVGCIDLFIQVILLLEFPFHLLPNLQMNTYCISTSLLIGPQSKIYSTWYTIILFLLSGSVITLSFIGVMLVAVSASTDKASADKARNTLLLHMFQLSLNLMATMWRPIVNSVTAQLDPVVAGRVIVVLHVVFGMTPRSLSGLTYGLKDPSLKPILVIRLCCHLRVPANTVIAQTHNLQKKTLHPNLPECPQILCPRQQ</sequence>
<dbReference type="InterPro" id="IPR000276">
    <property type="entry name" value="GPCR_Rhodpsn"/>
</dbReference>
<dbReference type="GO" id="GO:0005549">
    <property type="term" value="F:odorant binding"/>
    <property type="evidence" value="ECO:0007669"/>
    <property type="project" value="TreeGrafter"/>
</dbReference>